<reference evidence="1" key="1">
    <citation type="submission" date="2020-08" db="EMBL/GenBank/DDBJ databases">
        <title>Multicomponent nature underlies the extraordinary mechanical properties of spider dragline silk.</title>
        <authorList>
            <person name="Kono N."/>
            <person name="Nakamura H."/>
            <person name="Mori M."/>
            <person name="Yoshida Y."/>
            <person name="Ohtoshi R."/>
            <person name="Malay A.D."/>
            <person name="Moran D.A.P."/>
            <person name="Tomita M."/>
            <person name="Numata K."/>
            <person name="Arakawa K."/>
        </authorList>
    </citation>
    <scope>NUCLEOTIDE SEQUENCE</scope>
</reference>
<accession>A0A8X6RVU5</accession>
<evidence type="ECO:0000313" key="2">
    <source>
        <dbReference type="Proteomes" id="UP000887159"/>
    </source>
</evidence>
<dbReference type="Proteomes" id="UP000887159">
    <property type="component" value="Unassembled WGS sequence"/>
</dbReference>
<dbReference type="EMBL" id="BMAU01021216">
    <property type="protein sequence ID" value="GFY00073.1"/>
    <property type="molecule type" value="Genomic_DNA"/>
</dbReference>
<name>A0A8X6RVU5_TRICX</name>
<organism evidence="1 2">
    <name type="scientific">Trichonephila clavipes</name>
    <name type="common">Golden silk orbweaver</name>
    <name type="synonym">Nephila clavipes</name>
    <dbReference type="NCBI Taxonomy" id="2585209"/>
    <lineage>
        <taxon>Eukaryota</taxon>
        <taxon>Metazoa</taxon>
        <taxon>Ecdysozoa</taxon>
        <taxon>Arthropoda</taxon>
        <taxon>Chelicerata</taxon>
        <taxon>Arachnida</taxon>
        <taxon>Araneae</taxon>
        <taxon>Araneomorphae</taxon>
        <taxon>Entelegynae</taxon>
        <taxon>Araneoidea</taxon>
        <taxon>Nephilidae</taxon>
        <taxon>Trichonephila</taxon>
    </lineage>
</organism>
<dbReference type="AlphaFoldDB" id="A0A8X6RVU5"/>
<gene>
    <name evidence="1" type="ORF">TNCV_1341711</name>
</gene>
<evidence type="ECO:0000313" key="1">
    <source>
        <dbReference type="EMBL" id="GFY00073.1"/>
    </source>
</evidence>
<protein>
    <submittedName>
        <fullName evidence="1">Uncharacterized protein</fullName>
    </submittedName>
</protein>
<proteinExistence type="predicted"/>
<comment type="caution">
    <text evidence="1">The sequence shown here is derived from an EMBL/GenBank/DDBJ whole genome shotgun (WGS) entry which is preliminary data.</text>
</comment>
<keyword evidence="2" id="KW-1185">Reference proteome</keyword>
<sequence>MTVPRVPTCGIGRDVSDQVGVREKTSESVGTRLPFRWGKRRTQQIPFVVNNNRADIKITVAIPRDRRPPITPPLFQINKTRMNENKNFRVLPILVHDGRSSIIASTSPRNLLNCKKIKKNFVSQGNHISNETTNKTWPFVTADEDSKHQPSTPLTSHIIKYEFKKNYKQFPKFLPNSVREKTN</sequence>